<proteinExistence type="inferred from homology"/>
<dbReference type="InterPro" id="IPR033985">
    <property type="entry name" value="SusD-like_N"/>
</dbReference>
<evidence type="ECO:0000256" key="4">
    <source>
        <dbReference type="ARBA" id="ARBA00023136"/>
    </source>
</evidence>
<evidence type="ECO:0000259" key="8">
    <source>
        <dbReference type="Pfam" id="PF14322"/>
    </source>
</evidence>
<gene>
    <name evidence="9" type="ORF">SAMN05192574_105180</name>
</gene>
<evidence type="ECO:0000256" key="5">
    <source>
        <dbReference type="ARBA" id="ARBA00023237"/>
    </source>
</evidence>
<dbReference type="OrthoDB" id="5694214at2"/>
<protein>
    <submittedName>
        <fullName evidence="9">Starch-binding associating with outer membrane</fullName>
    </submittedName>
</protein>
<dbReference type="EMBL" id="FOCL01000005">
    <property type="protein sequence ID" value="SEO06733.1"/>
    <property type="molecule type" value="Genomic_DNA"/>
</dbReference>
<keyword evidence="5" id="KW-0998">Cell outer membrane</keyword>
<dbReference type="STRING" id="551995.SAMN05192574_105180"/>
<evidence type="ECO:0000313" key="9">
    <source>
        <dbReference type="EMBL" id="SEO06733.1"/>
    </source>
</evidence>
<dbReference type="Gene3D" id="1.25.40.390">
    <property type="match status" value="1"/>
</dbReference>
<evidence type="ECO:0000256" key="6">
    <source>
        <dbReference type="SAM" id="SignalP"/>
    </source>
</evidence>
<evidence type="ECO:0000313" key="10">
    <source>
        <dbReference type="Proteomes" id="UP000198942"/>
    </source>
</evidence>
<comment type="subcellular location">
    <subcellularLocation>
        <location evidence="1">Cell outer membrane</location>
    </subcellularLocation>
</comment>
<comment type="similarity">
    <text evidence="2">Belongs to the SusD family.</text>
</comment>
<evidence type="ECO:0000256" key="1">
    <source>
        <dbReference type="ARBA" id="ARBA00004442"/>
    </source>
</evidence>
<keyword evidence="10" id="KW-1185">Reference proteome</keyword>
<keyword evidence="3 6" id="KW-0732">Signal</keyword>
<dbReference type="InterPro" id="IPR012944">
    <property type="entry name" value="SusD_RagB_dom"/>
</dbReference>
<name>A0A1H8LNY9_9SPHI</name>
<organism evidence="9 10">
    <name type="scientific">Mucilaginibacter gossypiicola</name>
    <dbReference type="NCBI Taxonomy" id="551995"/>
    <lineage>
        <taxon>Bacteria</taxon>
        <taxon>Pseudomonadati</taxon>
        <taxon>Bacteroidota</taxon>
        <taxon>Sphingobacteriia</taxon>
        <taxon>Sphingobacteriales</taxon>
        <taxon>Sphingobacteriaceae</taxon>
        <taxon>Mucilaginibacter</taxon>
    </lineage>
</organism>
<dbReference type="InterPro" id="IPR011990">
    <property type="entry name" value="TPR-like_helical_dom_sf"/>
</dbReference>
<feature type="chain" id="PRO_5011525641" evidence="6">
    <location>
        <begin position="24"/>
        <end position="581"/>
    </location>
</feature>
<dbReference type="Pfam" id="PF14322">
    <property type="entry name" value="SusD-like_3"/>
    <property type="match status" value="1"/>
</dbReference>
<keyword evidence="4" id="KW-0472">Membrane</keyword>
<accession>A0A1H8LNY9</accession>
<dbReference type="SUPFAM" id="SSF48452">
    <property type="entry name" value="TPR-like"/>
    <property type="match status" value="1"/>
</dbReference>
<feature type="domain" description="SusD-like N-terminal" evidence="8">
    <location>
        <begin position="85"/>
        <end position="216"/>
    </location>
</feature>
<reference evidence="10" key="1">
    <citation type="submission" date="2016-10" db="EMBL/GenBank/DDBJ databases">
        <authorList>
            <person name="Varghese N."/>
            <person name="Submissions S."/>
        </authorList>
    </citation>
    <scope>NUCLEOTIDE SEQUENCE [LARGE SCALE GENOMIC DNA]</scope>
    <source>
        <strain evidence="10">Gh-48</strain>
    </source>
</reference>
<dbReference type="GO" id="GO:0009279">
    <property type="term" value="C:cell outer membrane"/>
    <property type="evidence" value="ECO:0007669"/>
    <property type="project" value="UniProtKB-SubCell"/>
</dbReference>
<evidence type="ECO:0000259" key="7">
    <source>
        <dbReference type="Pfam" id="PF07980"/>
    </source>
</evidence>
<dbReference type="Proteomes" id="UP000198942">
    <property type="component" value="Unassembled WGS sequence"/>
</dbReference>
<dbReference type="AlphaFoldDB" id="A0A1H8LNY9"/>
<feature type="signal peptide" evidence="6">
    <location>
        <begin position="1"/>
        <end position="23"/>
    </location>
</feature>
<sequence>MKTFKHKYIVAFALFAAAFGCKKALNLNPQDTLSDAAYWKKANDFKLAANAFYLYERTFAGTVTDGVHSDLRSDLLTNSTKNIYSNGTNSVVQSDGTYNTDYQRIRNINFMLDKASTYAAPAEISQYVAEAKFFRAYIYFDLLQAFGGVTIVSKPLDTNDPLLTSPRNTRDEVADFIIADLKAAIPDLPLESVLKSSDEGRVSKGAAGAFLSRVALYEGTWQKFRGNTSRANALLDVAINSSKDVMTSSQYALFGTTGTTVALGDSALKYMFILENTKSNPASVTKSANTEYILANRYDENIRISNLNITKTTFANGSVDWPTRKLANLYLCSDGLPIDKSPLFKGYGTARSEFANRDKRMQYTLMVTGNDYWSNANYRVTWKNDATDVAHAGYKPLVSNFGTGYQNQKWASERNVADNYESYDYPVIRYAEVLLNYAEATFERNGSISDADLNISLNQVRHRVNSAMPLLTNDFVTANGLDMQTEIRRERSVELYHEGFRIDDLKRWKTAGTEMPMPALGIKWAGTEFTTIWAGASTIPQDANGVLVIDNSRTWQDKNYLLPIPQDQIKLNNKLTQNPGW</sequence>
<dbReference type="PROSITE" id="PS51257">
    <property type="entry name" value="PROKAR_LIPOPROTEIN"/>
    <property type="match status" value="1"/>
</dbReference>
<feature type="domain" description="RagB/SusD" evidence="7">
    <location>
        <begin position="298"/>
        <end position="581"/>
    </location>
</feature>
<evidence type="ECO:0000256" key="2">
    <source>
        <dbReference type="ARBA" id="ARBA00006275"/>
    </source>
</evidence>
<evidence type="ECO:0000256" key="3">
    <source>
        <dbReference type="ARBA" id="ARBA00022729"/>
    </source>
</evidence>
<dbReference type="Pfam" id="PF07980">
    <property type="entry name" value="SusD_RagB"/>
    <property type="match status" value="1"/>
</dbReference>
<dbReference type="RefSeq" id="WP_091212034.1">
    <property type="nucleotide sequence ID" value="NZ_FOCL01000005.1"/>
</dbReference>